<protein>
    <submittedName>
        <fullName evidence="2 4">Uncharacterized protein</fullName>
    </submittedName>
</protein>
<evidence type="ECO:0000313" key="2">
    <source>
        <dbReference type="EMBL" id="VDP84062.1"/>
    </source>
</evidence>
<dbReference type="SUPFAM" id="SSF47473">
    <property type="entry name" value="EF-hand"/>
    <property type="match status" value="1"/>
</dbReference>
<proteinExistence type="predicted"/>
<feature type="region of interest" description="Disordered" evidence="1">
    <location>
        <begin position="45"/>
        <end position="75"/>
    </location>
</feature>
<dbReference type="Proteomes" id="UP000272942">
    <property type="component" value="Unassembled WGS sequence"/>
</dbReference>
<dbReference type="AlphaFoldDB" id="A0A183AP25"/>
<evidence type="ECO:0000313" key="4">
    <source>
        <dbReference type="WBParaSite" id="ECPE_0000873601-mRNA-1"/>
    </source>
</evidence>
<dbReference type="InterPro" id="IPR011992">
    <property type="entry name" value="EF-hand-dom_pair"/>
</dbReference>
<dbReference type="EMBL" id="UZAN01046354">
    <property type="protein sequence ID" value="VDP84062.1"/>
    <property type="molecule type" value="Genomic_DNA"/>
</dbReference>
<evidence type="ECO:0000256" key="1">
    <source>
        <dbReference type="SAM" id="MobiDB-lite"/>
    </source>
</evidence>
<accession>A0A183AP25</accession>
<sequence length="85" mass="9688">MGAIENSVRSKNVLIEEFLDRMLADPGSQLLVWLTIFHRLAAVENDDDDDSDDDWDDDDGDDDDDDDDPDDPDDDDYEIIILSQL</sequence>
<dbReference type="OrthoDB" id="6019271at2759"/>
<reference evidence="4" key="1">
    <citation type="submission" date="2016-06" db="UniProtKB">
        <authorList>
            <consortium name="WormBaseParasite"/>
        </authorList>
    </citation>
    <scope>IDENTIFICATION</scope>
</reference>
<keyword evidence="3" id="KW-1185">Reference proteome</keyword>
<dbReference type="WBParaSite" id="ECPE_0000873601-mRNA-1">
    <property type="protein sequence ID" value="ECPE_0000873601-mRNA-1"/>
    <property type="gene ID" value="ECPE_0000873601"/>
</dbReference>
<name>A0A183AP25_9TREM</name>
<gene>
    <name evidence="2" type="ORF">ECPE_LOCUS8710</name>
</gene>
<reference evidence="2 3" key="2">
    <citation type="submission" date="2018-11" db="EMBL/GenBank/DDBJ databases">
        <authorList>
            <consortium name="Pathogen Informatics"/>
        </authorList>
    </citation>
    <scope>NUCLEOTIDE SEQUENCE [LARGE SCALE GENOMIC DNA]</scope>
    <source>
        <strain evidence="2 3">Egypt</strain>
    </source>
</reference>
<evidence type="ECO:0000313" key="3">
    <source>
        <dbReference type="Proteomes" id="UP000272942"/>
    </source>
</evidence>
<organism evidence="4">
    <name type="scientific">Echinostoma caproni</name>
    <dbReference type="NCBI Taxonomy" id="27848"/>
    <lineage>
        <taxon>Eukaryota</taxon>
        <taxon>Metazoa</taxon>
        <taxon>Spiralia</taxon>
        <taxon>Lophotrochozoa</taxon>
        <taxon>Platyhelminthes</taxon>
        <taxon>Trematoda</taxon>
        <taxon>Digenea</taxon>
        <taxon>Plagiorchiida</taxon>
        <taxon>Echinostomata</taxon>
        <taxon>Echinostomatoidea</taxon>
        <taxon>Echinostomatidae</taxon>
        <taxon>Echinostoma</taxon>
    </lineage>
</organism>